<dbReference type="Proteomes" id="UP000008722">
    <property type="component" value="Chromosome"/>
</dbReference>
<comment type="function">
    <text evidence="11">Peptidoglycan polymerase that is essential for cell wall elongation.</text>
</comment>
<keyword evidence="7 11" id="KW-0573">Peptidoglycan synthesis</keyword>
<dbReference type="KEGG" id="opr:Ocepr_0981"/>
<dbReference type="InterPro" id="IPR018365">
    <property type="entry name" value="Cell_cycle_FtsW-rel_CS"/>
</dbReference>
<keyword evidence="3 11" id="KW-0328">Glycosyltransferase</keyword>
<keyword evidence="9 11" id="KW-0472">Membrane</keyword>
<evidence type="ECO:0000256" key="2">
    <source>
        <dbReference type="ARBA" id="ARBA00022475"/>
    </source>
</evidence>
<dbReference type="GO" id="GO:0008955">
    <property type="term" value="F:peptidoglycan glycosyltransferase activity"/>
    <property type="evidence" value="ECO:0007669"/>
    <property type="project" value="UniProtKB-UniRule"/>
</dbReference>
<feature type="transmembrane region" description="Helical" evidence="11">
    <location>
        <begin position="297"/>
        <end position="318"/>
    </location>
</feature>
<dbReference type="InterPro" id="IPR011923">
    <property type="entry name" value="RodA/MrdB"/>
</dbReference>
<dbReference type="RefSeq" id="WP_013457608.1">
    <property type="nucleotide sequence ID" value="NC_014761.1"/>
</dbReference>
<feature type="transmembrane region" description="Helical" evidence="11">
    <location>
        <begin position="39"/>
        <end position="59"/>
    </location>
</feature>
<evidence type="ECO:0000256" key="6">
    <source>
        <dbReference type="ARBA" id="ARBA00022960"/>
    </source>
</evidence>
<dbReference type="Pfam" id="PF01098">
    <property type="entry name" value="FTSW_RODA_SPOVE"/>
    <property type="match status" value="1"/>
</dbReference>
<dbReference type="GO" id="GO:0008360">
    <property type="term" value="P:regulation of cell shape"/>
    <property type="evidence" value="ECO:0007669"/>
    <property type="project" value="UniProtKB-KW"/>
</dbReference>
<feature type="transmembrane region" description="Helical" evidence="11">
    <location>
        <begin position="66"/>
        <end position="85"/>
    </location>
</feature>
<organism evidence="12 13">
    <name type="scientific">Oceanithermus profundus (strain DSM 14977 / NBRC 100410 / VKM B-2274 / 506)</name>
    <dbReference type="NCBI Taxonomy" id="670487"/>
    <lineage>
        <taxon>Bacteria</taxon>
        <taxon>Thermotogati</taxon>
        <taxon>Deinococcota</taxon>
        <taxon>Deinococci</taxon>
        <taxon>Thermales</taxon>
        <taxon>Thermaceae</taxon>
        <taxon>Oceanithermus</taxon>
    </lineage>
</organism>
<dbReference type="PANTHER" id="PTHR30474:SF1">
    <property type="entry name" value="PEPTIDOGLYCAN GLYCOSYLTRANSFERASE MRDB"/>
    <property type="match status" value="1"/>
</dbReference>
<evidence type="ECO:0000313" key="12">
    <source>
        <dbReference type="EMBL" id="ADR36438.1"/>
    </source>
</evidence>
<dbReference type="GO" id="GO:0005886">
    <property type="term" value="C:plasma membrane"/>
    <property type="evidence" value="ECO:0007669"/>
    <property type="project" value="UniProtKB-SubCell"/>
</dbReference>
<dbReference type="GO" id="GO:0051301">
    <property type="term" value="P:cell division"/>
    <property type="evidence" value="ECO:0007669"/>
    <property type="project" value="InterPro"/>
</dbReference>
<dbReference type="GO" id="GO:0071555">
    <property type="term" value="P:cell wall organization"/>
    <property type="evidence" value="ECO:0007669"/>
    <property type="project" value="UniProtKB-KW"/>
</dbReference>
<dbReference type="HAMAP" id="MF_02079">
    <property type="entry name" value="PGT_RodA"/>
    <property type="match status" value="1"/>
</dbReference>
<feature type="transmembrane region" description="Helical" evidence="11">
    <location>
        <begin position="264"/>
        <end position="285"/>
    </location>
</feature>
<comment type="subcellular location">
    <subcellularLocation>
        <location evidence="11">Cell membrane</location>
        <topology evidence="11">Multi-pass membrane protein</topology>
    </subcellularLocation>
    <subcellularLocation>
        <location evidence="1">Membrane</location>
        <topology evidence="1">Multi-pass membrane protein</topology>
    </subcellularLocation>
</comment>
<keyword evidence="13" id="KW-1185">Reference proteome</keyword>
<dbReference type="STRING" id="670487.Ocepr_0981"/>
<feature type="transmembrane region" description="Helical" evidence="11">
    <location>
        <begin position="176"/>
        <end position="195"/>
    </location>
</feature>
<feature type="transmembrane region" description="Helical" evidence="11">
    <location>
        <begin position="154"/>
        <end position="171"/>
    </location>
</feature>
<evidence type="ECO:0000313" key="13">
    <source>
        <dbReference type="Proteomes" id="UP000008722"/>
    </source>
</evidence>
<keyword evidence="4 11" id="KW-0808">Transferase</keyword>
<evidence type="ECO:0000256" key="5">
    <source>
        <dbReference type="ARBA" id="ARBA00022692"/>
    </source>
</evidence>
<dbReference type="GO" id="GO:0015648">
    <property type="term" value="F:lipid-linked peptidoglycan transporter activity"/>
    <property type="evidence" value="ECO:0007669"/>
    <property type="project" value="TreeGrafter"/>
</dbReference>
<protein>
    <recommendedName>
        <fullName evidence="11">Peptidoglycan glycosyltransferase RodA</fullName>
        <shortName evidence="11">PGT</shortName>
        <ecNumber evidence="11">2.4.99.28</ecNumber>
    </recommendedName>
    <alternativeName>
        <fullName evidence="11">Cell elongation protein RodA</fullName>
    </alternativeName>
    <alternativeName>
        <fullName evidence="11">Cell wall polymerase</fullName>
    </alternativeName>
    <alternativeName>
        <fullName evidence="11">Peptidoglycan polymerase</fullName>
        <shortName evidence="11">PG polymerase</shortName>
    </alternativeName>
</protein>
<accession>E4U7I9</accession>
<sequence length="359" mass="38725" precursor="true">MIRRLDLTLYDWPLALLTLGLNVAGLFVLASAAPNPRLWKLQLLFTGVAFVAAALLQLFRKATVYRWAYVAYGLSLLLLVAVLFFGREVNGARSWFVLGPFRLQPSELAKLALILALARFLHGRGLERWRDYLLPLALALPPVALTLVEPDLGGALVLSAIVFGIFFVRGLPWRHLAVAVLLAAVLVPTVVWPNLKPHQQERILVLLNPSSDPLGAGFQVIQSMIAIGSGGVAGKGYGQGTQAQLGFVPERHTDFIFSVLAEEMGLVGALAVLLGYAALLYRLGVMAVEVLHDGDRLVLAGVMSLLAFQLLVNVGVTLGVAPVTGITLPLMSYGGTSLLTTYLALGLAQLVYRDRYEPA</sequence>
<evidence type="ECO:0000256" key="8">
    <source>
        <dbReference type="ARBA" id="ARBA00022989"/>
    </source>
</evidence>
<evidence type="ECO:0000256" key="9">
    <source>
        <dbReference type="ARBA" id="ARBA00023136"/>
    </source>
</evidence>
<keyword evidence="8 11" id="KW-1133">Transmembrane helix</keyword>
<keyword evidence="10 11" id="KW-0961">Cell wall biogenesis/degradation</keyword>
<evidence type="ECO:0000256" key="1">
    <source>
        <dbReference type="ARBA" id="ARBA00004141"/>
    </source>
</evidence>
<proteinExistence type="inferred from homology"/>
<feature type="transmembrane region" description="Helical" evidence="11">
    <location>
        <begin position="330"/>
        <end position="352"/>
    </location>
</feature>
<feature type="transmembrane region" description="Helical" evidence="11">
    <location>
        <begin position="12"/>
        <end position="33"/>
    </location>
</feature>
<dbReference type="EMBL" id="CP002361">
    <property type="protein sequence ID" value="ADR36438.1"/>
    <property type="molecule type" value="Genomic_DNA"/>
</dbReference>
<evidence type="ECO:0000256" key="10">
    <source>
        <dbReference type="ARBA" id="ARBA00023316"/>
    </source>
</evidence>
<dbReference type="InterPro" id="IPR001182">
    <property type="entry name" value="FtsW/RodA"/>
</dbReference>
<keyword evidence="2 11" id="KW-1003">Cell membrane</keyword>
<dbReference type="UniPathway" id="UPA00219"/>
<dbReference type="PROSITE" id="PS00428">
    <property type="entry name" value="FTSW_RODA_SPOVE"/>
    <property type="match status" value="1"/>
</dbReference>
<comment type="similarity">
    <text evidence="11">Belongs to the SEDS family. MrdB/RodA subfamily.</text>
</comment>
<comment type="pathway">
    <text evidence="11">Cell wall biogenesis; peptidoglycan biosynthesis.</text>
</comment>
<dbReference type="eggNOG" id="COG0772">
    <property type="taxonomic scope" value="Bacteria"/>
</dbReference>
<evidence type="ECO:0000256" key="7">
    <source>
        <dbReference type="ARBA" id="ARBA00022984"/>
    </source>
</evidence>
<keyword evidence="5 11" id="KW-0812">Transmembrane</keyword>
<name>E4U7I9_OCEP5</name>
<evidence type="ECO:0000256" key="11">
    <source>
        <dbReference type="HAMAP-Rule" id="MF_02079"/>
    </source>
</evidence>
<dbReference type="OrthoDB" id="9768187at2"/>
<reference evidence="12 13" key="2">
    <citation type="journal article" date="2011" name="Stand. Genomic Sci.">
        <title>Complete genome sequence of Oceanithermus profundus type strain (506).</title>
        <authorList>
            <person name="Pati A."/>
            <person name="Zhang X."/>
            <person name="Lapidus A."/>
            <person name="Nolan M."/>
            <person name="Lucas S."/>
            <person name="Del Rio T.G."/>
            <person name="Tice H."/>
            <person name="Cheng J.F."/>
            <person name="Tapia R."/>
            <person name="Han C."/>
            <person name="Goodwin L."/>
            <person name="Pitluck S."/>
            <person name="Liolios K."/>
            <person name="Pagani I."/>
            <person name="Ivanova N."/>
            <person name="Mavromatis K."/>
            <person name="Chen A."/>
            <person name="Palaniappan K."/>
            <person name="Hauser L."/>
            <person name="Jeffries C.D."/>
            <person name="Brambilla E.M."/>
            <person name="Rohl A."/>
            <person name="Mwirichia R."/>
            <person name="Rohde M."/>
            <person name="Tindall B.J."/>
            <person name="Sikorski J."/>
            <person name="Wirth R."/>
            <person name="Goker M."/>
            <person name="Woyke T."/>
            <person name="Detter J.C."/>
            <person name="Bristow J."/>
            <person name="Eisen J.A."/>
            <person name="Markowitz V."/>
            <person name="Hugenholtz P."/>
            <person name="Kyrpides N.C."/>
            <person name="Klenk H.P."/>
            <person name="Land M."/>
        </authorList>
    </citation>
    <scope>NUCLEOTIDE SEQUENCE [LARGE SCALE GENOMIC DNA]</scope>
    <source>
        <strain evidence="13">DSM 14977 / NBRC 100410 / VKM B-2274 / 506</strain>
    </source>
</reference>
<dbReference type="EC" id="2.4.99.28" evidence="11"/>
<evidence type="ECO:0000256" key="4">
    <source>
        <dbReference type="ARBA" id="ARBA00022679"/>
    </source>
</evidence>
<dbReference type="HOGENOM" id="CLU_029243_2_1_0"/>
<dbReference type="PANTHER" id="PTHR30474">
    <property type="entry name" value="CELL CYCLE PROTEIN"/>
    <property type="match status" value="1"/>
</dbReference>
<dbReference type="NCBIfam" id="TIGR02210">
    <property type="entry name" value="rodA_shape"/>
    <property type="match status" value="1"/>
</dbReference>
<dbReference type="GO" id="GO:0032153">
    <property type="term" value="C:cell division site"/>
    <property type="evidence" value="ECO:0007669"/>
    <property type="project" value="TreeGrafter"/>
</dbReference>
<gene>
    <name evidence="11" type="primary">rodA</name>
    <name evidence="12" type="ordered locus">Ocepr_0981</name>
</gene>
<dbReference type="GO" id="GO:0009252">
    <property type="term" value="P:peptidoglycan biosynthetic process"/>
    <property type="evidence" value="ECO:0007669"/>
    <property type="project" value="UniProtKB-UniRule"/>
</dbReference>
<reference evidence="13" key="1">
    <citation type="submission" date="2010-11" db="EMBL/GenBank/DDBJ databases">
        <title>The complete sequence of chromosome of Oceanithermus profundus DSM 14977.</title>
        <authorList>
            <consortium name="US DOE Joint Genome Institute (JGI-PGF)"/>
            <person name="Lucas S."/>
            <person name="Copeland A."/>
            <person name="Lapidus A."/>
            <person name="Bruce D."/>
            <person name="Goodwin L."/>
            <person name="Pitluck S."/>
            <person name="Kyrpides N."/>
            <person name="Mavromatis K."/>
            <person name="Pagani I."/>
            <person name="Ivanova N."/>
            <person name="Zhang X."/>
            <person name="Brettin T."/>
            <person name="Detter J.C."/>
            <person name="Tapia R."/>
            <person name="Han C."/>
            <person name="Land M."/>
            <person name="Hauser L."/>
            <person name="Markowitz V."/>
            <person name="Cheng J.-F."/>
            <person name="Hugenholtz P."/>
            <person name="Woyke T."/>
            <person name="Wu D."/>
            <person name="Tindall B."/>
            <person name="Faehnrich R."/>
            <person name="Brambilla E."/>
            <person name="Klenk H.-P."/>
            <person name="Eisen J.A."/>
        </authorList>
    </citation>
    <scope>NUCLEOTIDE SEQUENCE [LARGE SCALE GENOMIC DNA]</scope>
    <source>
        <strain evidence="13">DSM 14977 / NBRC 100410 / VKM B-2274 / 506</strain>
    </source>
</reference>
<dbReference type="AlphaFoldDB" id="E4U7I9"/>
<keyword evidence="6 11" id="KW-0133">Cell shape</keyword>
<comment type="catalytic activity">
    <reaction evidence="11">
        <text>[GlcNAc-(1-&gt;4)-Mur2Ac(oyl-L-Ala-gamma-D-Glu-L-Lys-D-Ala-D-Ala)](n)-di-trans,octa-cis-undecaprenyl diphosphate + beta-D-GlcNAc-(1-&gt;4)-Mur2Ac(oyl-L-Ala-gamma-D-Glu-L-Lys-D-Ala-D-Ala)-di-trans,octa-cis-undecaprenyl diphosphate = [GlcNAc-(1-&gt;4)-Mur2Ac(oyl-L-Ala-gamma-D-Glu-L-Lys-D-Ala-D-Ala)](n+1)-di-trans,octa-cis-undecaprenyl diphosphate + di-trans,octa-cis-undecaprenyl diphosphate + H(+)</text>
        <dbReference type="Rhea" id="RHEA:23708"/>
        <dbReference type="Rhea" id="RHEA-COMP:9602"/>
        <dbReference type="Rhea" id="RHEA-COMP:9603"/>
        <dbReference type="ChEBI" id="CHEBI:15378"/>
        <dbReference type="ChEBI" id="CHEBI:58405"/>
        <dbReference type="ChEBI" id="CHEBI:60033"/>
        <dbReference type="ChEBI" id="CHEBI:78435"/>
        <dbReference type="EC" id="2.4.99.28"/>
    </reaction>
</comment>
<evidence type="ECO:0000256" key="3">
    <source>
        <dbReference type="ARBA" id="ARBA00022676"/>
    </source>
</evidence>